<dbReference type="SUPFAM" id="SSF56784">
    <property type="entry name" value="HAD-like"/>
    <property type="match status" value="1"/>
</dbReference>
<dbReference type="EMBL" id="FRDI01000003">
    <property type="protein sequence ID" value="SHN53901.1"/>
    <property type="molecule type" value="Genomic_DNA"/>
</dbReference>
<comment type="catalytic activity">
    <reaction evidence="1">
        <text>2-phosphoglycolate + H2O = glycolate + phosphate</text>
        <dbReference type="Rhea" id="RHEA:14369"/>
        <dbReference type="ChEBI" id="CHEBI:15377"/>
        <dbReference type="ChEBI" id="CHEBI:29805"/>
        <dbReference type="ChEBI" id="CHEBI:43474"/>
        <dbReference type="ChEBI" id="CHEBI:58033"/>
        <dbReference type="EC" id="3.1.3.18"/>
    </reaction>
</comment>
<dbReference type="InterPro" id="IPR036412">
    <property type="entry name" value="HAD-like_sf"/>
</dbReference>
<dbReference type="GO" id="GO:0008967">
    <property type="term" value="F:phosphoglycolate phosphatase activity"/>
    <property type="evidence" value="ECO:0007669"/>
    <property type="project" value="UniProtKB-EC"/>
</dbReference>
<organism evidence="5 6">
    <name type="scientific">Desulfovibrio litoralis DSM 11393</name>
    <dbReference type="NCBI Taxonomy" id="1121455"/>
    <lineage>
        <taxon>Bacteria</taxon>
        <taxon>Pseudomonadati</taxon>
        <taxon>Thermodesulfobacteriota</taxon>
        <taxon>Desulfovibrionia</taxon>
        <taxon>Desulfovibrionales</taxon>
        <taxon>Desulfovibrionaceae</taxon>
        <taxon>Desulfovibrio</taxon>
    </lineage>
</organism>
<dbReference type="OrthoDB" id="9807630at2"/>
<comment type="pathway">
    <text evidence="2">Organic acid metabolism; glycolate biosynthesis; glycolate from 2-phosphoglycolate: step 1/1.</text>
</comment>
<dbReference type="InterPro" id="IPR023214">
    <property type="entry name" value="HAD_sf"/>
</dbReference>
<dbReference type="SFLD" id="SFLDG01129">
    <property type="entry name" value="C1.5:_HAD__Beta-PGM__Phosphata"/>
    <property type="match status" value="1"/>
</dbReference>
<sequence>MSIKAIIFDCDGVITESVEAKTEAFAILSKRWGEKASKALLDYHHLHGGVSRLKKLEWLFKEVLKQEITQAELNSLAEEFAQISLTQVLNSKFVPGFEKVLDYFYGKIPLYVASGAPHNELGQVLKHKGIYDKFVSVLGSPPDKATLLGNIVKQSGLLPQDCLMVGDSQTDLDAANIVGTLFYGRGLHFKAQNQVCAEDLSGLIEFVECIK</sequence>
<dbReference type="PANTHER" id="PTHR43434:SF1">
    <property type="entry name" value="PHOSPHOGLYCOLATE PHOSPHATASE"/>
    <property type="match status" value="1"/>
</dbReference>
<evidence type="ECO:0000256" key="2">
    <source>
        <dbReference type="ARBA" id="ARBA00004818"/>
    </source>
</evidence>
<dbReference type="AlphaFoldDB" id="A0A1M7S623"/>
<dbReference type="InterPro" id="IPR050155">
    <property type="entry name" value="HAD-like_hydrolase_sf"/>
</dbReference>
<gene>
    <name evidence="5" type="ORF">SAMN02745728_00468</name>
</gene>
<proteinExistence type="inferred from homology"/>
<dbReference type="STRING" id="1121455.SAMN02745728_00468"/>
<evidence type="ECO:0000313" key="5">
    <source>
        <dbReference type="EMBL" id="SHN53901.1"/>
    </source>
</evidence>
<dbReference type="Gene3D" id="1.10.150.240">
    <property type="entry name" value="Putative phosphatase, domain 2"/>
    <property type="match status" value="1"/>
</dbReference>
<dbReference type="GO" id="GO:0005829">
    <property type="term" value="C:cytosol"/>
    <property type="evidence" value="ECO:0007669"/>
    <property type="project" value="TreeGrafter"/>
</dbReference>
<dbReference type="PANTHER" id="PTHR43434">
    <property type="entry name" value="PHOSPHOGLYCOLATE PHOSPHATASE"/>
    <property type="match status" value="1"/>
</dbReference>
<protein>
    <recommendedName>
        <fullName evidence="4">phosphoglycolate phosphatase</fullName>
        <ecNumber evidence="4">3.1.3.18</ecNumber>
    </recommendedName>
</protein>
<dbReference type="InterPro" id="IPR023198">
    <property type="entry name" value="PGP-like_dom2"/>
</dbReference>
<evidence type="ECO:0000313" key="6">
    <source>
        <dbReference type="Proteomes" id="UP000186469"/>
    </source>
</evidence>
<evidence type="ECO:0000256" key="4">
    <source>
        <dbReference type="ARBA" id="ARBA00013078"/>
    </source>
</evidence>
<evidence type="ECO:0000256" key="1">
    <source>
        <dbReference type="ARBA" id="ARBA00000830"/>
    </source>
</evidence>
<dbReference type="RefSeq" id="WP_072696148.1">
    <property type="nucleotide sequence ID" value="NZ_FRDI01000003.1"/>
</dbReference>
<dbReference type="GO" id="GO:0006281">
    <property type="term" value="P:DNA repair"/>
    <property type="evidence" value="ECO:0007669"/>
    <property type="project" value="TreeGrafter"/>
</dbReference>
<name>A0A1M7S623_9BACT</name>
<dbReference type="EC" id="3.1.3.18" evidence="4"/>
<keyword evidence="6" id="KW-1185">Reference proteome</keyword>
<comment type="similarity">
    <text evidence="3">Belongs to the HAD-like hydrolase superfamily. CbbY/CbbZ/Gph/YieH family.</text>
</comment>
<reference evidence="5 6" key="1">
    <citation type="submission" date="2016-12" db="EMBL/GenBank/DDBJ databases">
        <authorList>
            <person name="Song W.-J."/>
            <person name="Kurnit D.M."/>
        </authorList>
    </citation>
    <scope>NUCLEOTIDE SEQUENCE [LARGE SCALE GENOMIC DNA]</scope>
    <source>
        <strain evidence="5 6">DSM 11393</strain>
    </source>
</reference>
<dbReference type="SFLD" id="SFLDS00003">
    <property type="entry name" value="Haloacid_Dehalogenase"/>
    <property type="match status" value="1"/>
</dbReference>
<dbReference type="Pfam" id="PF00702">
    <property type="entry name" value="Hydrolase"/>
    <property type="match status" value="1"/>
</dbReference>
<dbReference type="Gene3D" id="3.40.50.1000">
    <property type="entry name" value="HAD superfamily/HAD-like"/>
    <property type="match status" value="1"/>
</dbReference>
<accession>A0A1M7S623</accession>
<dbReference type="Proteomes" id="UP000186469">
    <property type="component" value="Unassembled WGS sequence"/>
</dbReference>
<evidence type="ECO:0000256" key="3">
    <source>
        <dbReference type="ARBA" id="ARBA00006171"/>
    </source>
</evidence>